<name>A0AAQ3MXH8_VIGMU</name>
<dbReference type="AlphaFoldDB" id="A0AAQ3MXH8"/>
<sequence>MPRNLTILLFCLLPMLLLFMETHAKNVIAPTTQSPAPAPAQAHQSKKVTKQPCFFFCFFHCHVLILSFVFLISHSMGALKAVFNHKIVVLVVRRDVQRHSTRNHVCSSARSVVPNVCVFPLEPTATRKYAPATTTGRPKGEDPNALESSNFHNLTTKICIHTLYMYFNPYFILTSLFKSYKKYQNTPKTCNFI</sequence>
<keyword evidence="1" id="KW-0472">Membrane</keyword>
<evidence type="ECO:0000313" key="4">
    <source>
        <dbReference type="Proteomes" id="UP001374535"/>
    </source>
</evidence>
<accession>A0AAQ3MXH8</accession>
<feature type="chain" id="PRO_5042857994" description="Transmembrane protein" evidence="2">
    <location>
        <begin position="25"/>
        <end position="193"/>
    </location>
</feature>
<keyword evidence="1" id="KW-1133">Transmembrane helix</keyword>
<keyword evidence="2" id="KW-0732">Signal</keyword>
<feature type="signal peptide" evidence="2">
    <location>
        <begin position="1"/>
        <end position="24"/>
    </location>
</feature>
<organism evidence="3 4">
    <name type="scientific">Vigna mungo</name>
    <name type="common">Black gram</name>
    <name type="synonym">Phaseolus mungo</name>
    <dbReference type="NCBI Taxonomy" id="3915"/>
    <lineage>
        <taxon>Eukaryota</taxon>
        <taxon>Viridiplantae</taxon>
        <taxon>Streptophyta</taxon>
        <taxon>Embryophyta</taxon>
        <taxon>Tracheophyta</taxon>
        <taxon>Spermatophyta</taxon>
        <taxon>Magnoliopsida</taxon>
        <taxon>eudicotyledons</taxon>
        <taxon>Gunneridae</taxon>
        <taxon>Pentapetalae</taxon>
        <taxon>rosids</taxon>
        <taxon>fabids</taxon>
        <taxon>Fabales</taxon>
        <taxon>Fabaceae</taxon>
        <taxon>Papilionoideae</taxon>
        <taxon>50 kb inversion clade</taxon>
        <taxon>NPAAA clade</taxon>
        <taxon>indigoferoid/millettioid clade</taxon>
        <taxon>Phaseoleae</taxon>
        <taxon>Vigna</taxon>
    </lineage>
</organism>
<keyword evidence="4" id="KW-1185">Reference proteome</keyword>
<evidence type="ECO:0000313" key="3">
    <source>
        <dbReference type="EMBL" id="WVY98842.1"/>
    </source>
</evidence>
<proteinExistence type="predicted"/>
<keyword evidence="1" id="KW-0812">Transmembrane</keyword>
<evidence type="ECO:0008006" key="5">
    <source>
        <dbReference type="Google" id="ProtNLM"/>
    </source>
</evidence>
<evidence type="ECO:0000256" key="2">
    <source>
        <dbReference type="SAM" id="SignalP"/>
    </source>
</evidence>
<gene>
    <name evidence="3" type="ORF">V8G54_030993</name>
</gene>
<feature type="transmembrane region" description="Helical" evidence="1">
    <location>
        <begin position="48"/>
        <end position="72"/>
    </location>
</feature>
<dbReference type="Proteomes" id="UP001374535">
    <property type="component" value="Chromosome 9"/>
</dbReference>
<protein>
    <recommendedName>
        <fullName evidence="5">Transmembrane protein</fullName>
    </recommendedName>
</protein>
<dbReference type="EMBL" id="CP144692">
    <property type="protein sequence ID" value="WVY98842.1"/>
    <property type="molecule type" value="Genomic_DNA"/>
</dbReference>
<evidence type="ECO:0000256" key="1">
    <source>
        <dbReference type="SAM" id="Phobius"/>
    </source>
</evidence>
<reference evidence="3 4" key="1">
    <citation type="journal article" date="2023" name="Life. Sci Alliance">
        <title>Evolutionary insights into 3D genome organization and epigenetic landscape of Vigna mungo.</title>
        <authorList>
            <person name="Junaid A."/>
            <person name="Singh B."/>
            <person name="Bhatia S."/>
        </authorList>
    </citation>
    <scope>NUCLEOTIDE SEQUENCE [LARGE SCALE GENOMIC DNA]</scope>
    <source>
        <strain evidence="3">Urdbean</strain>
    </source>
</reference>